<comment type="caution">
    <text evidence="2">The sequence shown here is derived from an EMBL/GenBank/DDBJ whole genome shotgun (WGS) entry which is preliminary data.</text>
</comment>
<proteinExistence type="predicted"/>
<dbReference type="InterPro" id="IPR000073">
    <property type="entry name" value="AB_hydrolase_1"/>
</dbReference>
<organism evidence="2 3">
    <name type="scientific">Sphingomonas sanxanigenens</name>
    <dbReference type="NCBI Taxonomy" id="397260"/>
    <lineage>
        <taxon>Bacteria</taxon>
        <taxon>Pseudomonadati</taxon>
        <taxon>Pseudomonadota</taxon>
        <taxon>Alphaproteobacteria</taxon>
        <taxon>Sphingomonadales</taxon>
        <taxon>Sphingomonadaceae</taxon>
        <taxon>Sphingomonas</taxon>
    </lineage>
</organism>
<dbReference type="Gene3D" id="3.40.50.1820">
    <property type="entry name" value="alpha/beta hydrolase"/>
    <property type="match status" value="1"/>
</dbReference>
<dbReference type="EMBL" id="QFNN01000148">
    <property type="protein sequence ID" value="PZO87126.1"/>
    <property type="molecule type" value="Genomic_DNA"/>
</dbReference>
<dbReference type="InterPro" id="IPR029058">
    <property type="entry name" value="AB_hydrolase_fold"/>
</dbReference>
<dbReference type="Proteomes" id="UP000249066">
    <property type="component" value="Unassembled WGS sequence"/>
</dbReference>
<evidence type="ECO:0000313" key="3">
    <source>
        <dbReference type="Proteomes" id="UP000249066"/>
    </source>
</evidence>
<protein>
    <submittedName>
        <fullName evidence="2">Alpha/beta hydrolase</fullName>
    </submittedName>
</protein>
<accession>A0A2W5A0L2</accession>
<name>A0A2W5A0L2_9SPHN</name>
<dbReference type="InterPro" id="IPR050228">
    <property type="entry name" value="Carboxylesterase_BioH"/>
</dbReference>
<reference evidence="2 3" key="1">
    <citation type="submission" date="2017-08" db="EMBL/GenBank/DDBJ databases">
        <title>Infants hospitalized years apart are colonized by the same room-sourced microbial strains.</title>
        <authorList>
            <person name="Brooks B."/>
            <person name="Olm M.R."/>
            <person name="Firek B.A."/>
            <person name="Baker R."/>
            <person name="Thomas B.C."/>
            <person name="Morowitz M.J."/>
            <person name="Banfield J.F."/>
        </authorList>
    </citation>
    <scope>NUCLEOTIDE SEQUENCE [LARGE SCALE GENOMIC DNA]</scope>
    <source>
        <strain evidence="2">S2_018_000_R2_101</strain>
    </source>
</reference>
<dbReference type="PANTHER" id="PTHR43194:SF2">
    <property type="entry name" value="PEROXISOMAL MEMBRANE PROTEIN LPX1"/>
    <property type="match status" value="1"/>
</dbReference>
<evidence type="ECO:0000259" key="1">
    <source>
        <dbReference type="Pfam" id="PF00561"/>
    </source>
</evidence>
<feature type="non-terminal residue" evidence="2">
    <location>
        <position position="1"/>
    </location>
</feature>
<dbReference type="AlphaFoldDB" id="A0A2W5A0L2"/>
<sequence length="207" mass="22036">YGHAAAVAAKGFRVIMPDLRAHGDSDKPHDPAHYPPDVLASDGFALIEHLGLTDYDLGGYSLGGRTVVRMLIRGARPRRAVVAGMGLQGLTGATERRAHFEHVLRNPGTFERGTPEWNADNFLKATKGDPIALLNVIETFTDTSTEEISAIQTRTLVLTGAEDFDNGSSAELADILPNAELEVVPGGHMSAVAKPELGRAIADFLAA</sequence>
<gene>
    <name evidence="2" type="ORF">DI623_15310</name>
</gene>
<dbReference type="PANTHER" id="PTHR43194">
    <property type="entry name" value="HYDROLASE ALPHA/BETA FOLD FAMILY"/>
    <property type="match status" value="1"/>
</dbReference>
<keyword evidence="2" id="KW-0378">Hydrolase</keyword>
<dbReference type="SUPFAM" id="SSF53474">
    <property type="entry name" value="alpha/beta-Hydrolases"/>
    <property type="match status" value="1"/>
</dbReference>
<dbReference type="Pfam" id="PF00561">
    <property type="entry name" value="Abhydrolase_1"/>
    <property type="match status" value="1"/>
</dbReference>
<dbReference type="GO" id="GO:0016787">
    <property type="term" value="F:hydrolase activity"/>
    <property type="evidence" value="ECO:0007669"/>
    <property type="project" value="UniProtKB-KW"/>
</dbReference>
<feature type="domain" description="AB hydrolase-1" evidence="1">
    <location>
        <begin position="6"/>
        <end position="74"/>
    </location>
</feature>
<evidence type="ECO:0000313" key="2">
    <source>
        <dbReference type="EMBL" id="PZO87126.1"/>
    </source>
</evidence>